<dbReference type="GO" id="GO:0016020">
    <property type="term" value="C:membrane"/>
    <property type="evidence" value="ECO:0007669"/>
    <property type="project" value="UniProtKB-SubCell"/>
</dbReference>
<dbReference type="InterPro" id="IPR000425">
    <property type="entry name" value="MIP"/>
</dbReference>
<evidence type="ECO:0000256" key="2">
    <source>
        <dbReference type="ARBA" id="ARBA00022692"/>
    </source>
</evidence>
<evidence type="ECO:0000256" key="4">
    <source>
        <dbReference type="ARBA" id="ARBA00023136"/>
    </source>
</evidence>
<organism evidence="5 6">
    <name type="scientific">Deinococcus irradiatisoli</name>
    <dbReference type="NCBI Taxonomy" id="2202254"/>
    <lineage>
        <taxon>Bacteria</taxon>
        <taxon>Thermotogati</taxon>
        <taxon>Deinococcota</taxon>
        <taxon>Deinococci</taxon>
        <taxon>Deinococcales</taxon>
        <taxon>Deinococcaceae</taxon>
        <taxon>Deinococcus</taxon>
    </lineage>
</organism>
<evidence type="ECO:0000256" key="3">
    <source>
        <dbReference type="ARBA" id="ARBA00022989"/>
    </source>
</evidence>
<keyword evidence="6" id="KW-1185">Reference proteome</keyword>
<gene>
    <name evidence="5" type="ORF">DKM44_14505</name>
</gene>
<dbReference type="AlphaFoldDB" id="A0A2Z3JND1"/>
<dbReference type="Gene3D" id="1.20.1080.10">
    <property type="entry name" value="Glycerol uptake facilitator protein"/>
    <property type="match status" value="1"/>
</dbReference>
<name>A0A2Z3JND1_9DEIO</name>
<keyword evidence="2" id="KW-0812">Transmembrane</keyword>
<dbReference type="Proteomes" id="UP000245368">
    <property type="component" value="Chromosome"/>
</dbReference>
<dbReference type="RefSeq" id="WP_109828014.1">
    <property type="nucleotide sequence ID" value="NZ_CP029494.1"/>
</dbReference>
<dbReference type="Pfam" id="PF00230">
    <property type="entry name" value="MIP"/>
    <property type="match status" value="1"/>
</dbReference>
<protein>
    <submittedName>
        <fullName evidence="5">Uncharacterized protein</fullName>
    </submittedName>
</protein>
<comment type="subcellular location">
    <subcellularLocation>
        <location evidence="1">Membrane</location>
        <topology evidence="1">Multi-pass membrane protein</topology>
    </subcellularLocation>
</comment>
<sequence length="122" mass="12628">MGGAALTGCAVGALGQSDEQPGNRPDAGFGPALASGIWTAHWVYWAAPLLGAGLAVVANGVLNPAQPLAAEPHQVQEFRSGPARRLSRLLRVDGATPLWAASLTTAPRARLEHDRERSAADT</sequence>
<evidence type="ECO:0000256" key="1">
    <source>
        <dbReference type="ARBA" id="ARBA00004141"/>
    </source>
</evidence>
<evidence type="ECO:0000313" key="6">
    <source>
        <dbReference type="Proteomes" id="UP000245368"/>
    </source>
</evidence>
<dbReference type="OrthoDB" id="9807293at2"/>
<reference evidence="5 6" key="1">
    <citation type="submission" date="2018-05" db="EMBL/GenBank/DDBJ databases">
        <title>Complete Genome Sequence of Deinococcus sp. strain 17bor-2.</title>
        <authorList>
            <person name="Srinivasan S."/>
        </authorList>
    </citation>
    <scope>NUCLEOTIDE SEQUENCE [LARGE SCALE GENOMIC DNA]</scope>
    <source>
        <strain evidence="5 6">17bor-2</strain>
    </source>
</reference>
<dbReference type="GO" id="GO:0015267">
    <property type="term" value="F:channel activity"/>
    <property type="evidence" value="ECO:0007669"/>
    <property type="project" value="InterPro"/>
</dbReference>
<dbReference type="InterPro" id="IPR023271">
    <property type="entry name" value="Aquaporin-like"/>
</dbReference>
<dbReference type="SUPFAM" id="SSF81338">
    <property type="entry name" value="Aquaporin-like"/>
    <property type="match status" value="1"/>
</dbReference>
<dbReference type="EMBL" id="CP029494">
    <property type="protein sequence ID" value="AWN24289.1"/>
    <property type="molecule type" value="Genomic_DNA"/>
</dbReference>
<dbReference type="KEGG" id="dez:DKM44_14505"/>
<keyword evidence="3" id="KW-1133">Transmembrane helix</keyword>
<proteinExistence type="predicted"/>
<accession>A0A2Z3JND1</accession>
<evidence type="ECO:0000313" key="5">
    <source>
        <dbReference type="EMBL" id="AWN24289.1"/>
    </source>
</evidence>
<keyword evidence="4" id="KW-0472">Membrane</keyword>